<feature type="region of interest" description="Disordered" evidence="1">
    <location>
        <begin position="444"/>
        <end position="520"/>
    </location>
</feature>
<feature type="compositionally biased region" description="Basic and acidic residues" evidence="1">
    <location>
        <begin position="444"/>
        <end position="491"/>
    </location>
</feature>
<reference evidence="2" key="3">
    <citation type="submission" date="2025-09" db="UniProtKB">
        <authorList>
            <consortium name="Ensembl"/>
        </authorList>
    </citation>
    <scope>IDENTIFICATION</scope>
</reference>
<keyword evidence="3" id="KW-1185">Reference proteome</keyword>
<reference evidence="2" key="2">
    <citation type="submission" date="2025-08" db="UniProtKB">
        <authorList>
            <consortium name="Ensembl"/>
        </authorList>
    </citation>
    <scope>IDENTIFICATION</scope>
</reference>
<feature type="region of interest" description="Disordered" evidence="1">
    <location>
        <begin position="102"/>
        <end position="138"/>
    </location>
</feature>
<dbReference type="EMBL" id="AHAT01011928">
    <property type="status" value="NOT_ANNOTATED_CDS"/>
    <property type="molecule type" value="Genomic_DNA"/>
</dbReference>
<dbReference type="Pfam" id="PF00022">
    <property type="entry name" value="Actin"/>
    <property type="match status" value="1"/>
</dbReference>
<reference evidence="3" key="1">
    <citation type="submission" date="2011-12" db="EMBL/GenBank/DDBJ databases">
        <title>The Draft Genome of Lepisosteus oculatus.</title>
        <authorList>
            <consortium name="The Broad Institute Genome Assembly &amp; Analysis Group"/>
            <consortium name="Computational R&amp;D Group"/>
            <consortium name="and Sequencing Platform"/>
            <person name="Di Palma F."/>
            <person name="Alfoldi J."/>
            <person name="Johnson J."/>
            <person name="Berlin A."/>
            <person name="Gnerre S."/>
            <person name="Jaffe D."/>
            <person name="MacCallum I."/>
            <person name="Young S."/>
            <person name="Walker B.J."/>
            <person name="Lander E.S."/>
            <person name="Lindblad-Toh K."/>
        </authorList>
    </citation>
    <scope>NUCLEOTIDE SEQUENCE [LARGE SCALE GENOMIC DNA]</scope>
</reference>
<organism evidence="2 3">
    <name type="scientific">Lepisosteus oculatus</name>
    <name type="common">Spotted gar</name>
    <dbReference type="NCBI Taxonomy" id="7918"/>
    <lineage>
        <taxon>Eukaryota</taxon>
        <taxon>Metazoa</taxon>
        <taxon>Chordata</taxon>
        <taxon>Craniata</taxon>
        <taxon>Vertebrata</taxon>
        <taxon>Euteleostomi</taxon>
        <taxon>Actinopterygii</taxon>
        <taxon>Neopterygii</taxon>
        <taxon>Holostei</taxon>
        <taxon>Semionotiformes</taxon>
        <taxon>Lepisosteidae</taxon>
        <taxon>Lepisosteus</taxon>
    </lineage>
</organism>
<proteinExistence type="predicted"/>
<dbReference type="OMA" id="WELWENE"/>
<dbReference type="GO" id="GO:0006357">
    <property type="term" value="P:regulation of transcription by RNA polymerase II"/>
    <property type="evidence" value="ECO:0000318"/>
    <property type="project" value="GO_Central"/>
</dbReference>
<feature type="compositionally biased region" description="Low complexity" evidence="1">
    <location>
        <begin position="395"/>
        <end position="410"/>
    </location>
</feature>
<feature type="compositionally biased region" description="Basic residues" evidence="1">
    <location>
        <begin position="492"/>
        <end position="501"/>
    </location>
</feature>
<feature type="region of interest" description="Disordered" evidence="1">
    <location>
        <begin position="765"/>
        <end position="799"/>
    </location>
</feature>
<dbReference type="eggNOG" id="KOG0676">
    <property type="taxonomic scope" value="Eukaryota"/>
</dbReference>
<dbReference type="PANTHER" id="PTHR11937">
    <property type="entry name" value="ACTIN"/>
    <property type="match status" value="1"/>
</dbReference>
<dbReference type="HOGENOM" id="CLU_296228_0_0_1"/>
<evidence type="ECO:0000313" key="3">
    <source>
        <dbReference type="Proteomes" id="UP000018468"/>
    </source>
</evidence>
<dbReference type="Gene3D" id="3.30.420.40">
    <property type="match status" value="2"/>
</dbReference>
<sequence>MLLRKLLTSPGAIAVHDLQLALQWQLQFLKSTESDISLDKWEPGKGLLRQNFPSTATGTLAVSGKPPSLCSFDSGFDGAGSCHLDGAVRESWEVPHRPQGVREFSRSAASQPHVREDLLSVSDSEDCKGEDDDGGGRRSLARIQIVPRVLVDSLNFEVKVKRSASRPKNPWLSLPLEDLENSYTVTITPKRPEEADQNESPGPPASRISEALEACGKLKDQGLLPSSSALSPICCALSSTLNDSLDQLNLSADRTLLWDTYDLHTTTPKADGHHQRSPSNDWDLKEQESLREVEKTLHRAAGILEEEESVLKQEEMLDLLVKTESSSKQWALWGSEDRLNVTPMTSTELAEAGVLGMEGCPLPVTTDPEFLHSPPGTTIQRNGAAGLSPKNSTEASMGLAGSRGLSSRSSSSGLLEELKGLHIIDEQIFEENLKLIELRRSEEEELWNERHCSQEGSRRPRPERDTFLVELEKEKREVEEMEKSLDSERAQKSKPKHRSGRGSKPACSSSQWSKPPEDKTLQNQVLVASCCKDKDKPHDIVHTDSRLPEDSADTACRITEKTLSHSDQNHTDKPDKSNDKPVKLSCITDSETSFNYVNEASVSRHAHGEMLQGSVSYSAVSPESLKRKVMADATCKPACNSAEISVVKLSDSFRNETFNTLDDCTREGEIENSGLSTPGTDSLIYLSVERRSSLVKEDKSTDAVFVPPVGSDGFDPGGIINKTPVPKPRRVSLQPKAEQSLLNIYLEDHSGETDQVSLVADRDNDVSAEAAKAQTRKEPPKPRMNASAEAREPGDQRSPELECLTHYSATAVSSACRLPFNEQHFELTTVEVDDFKTPIVLDTGSSLMKAGFADQDLPTTIFPTVIGWPKYEDILCMSDELIEGRNGSLVRDILTSRVSPLSLLATHWIYIHTVYPKTSSLQPLQDQTEPVLWSCRPGLIGRDHYGMHEAIFRSILTLSAWGGSEWRFSLLLSPPPQGVVLDSGNGVSHSVPIFEGYSLPHAVQRFTLAGQDVTLHLTKV</sequence>
<name>W5NJW2_LEPOC</name>
<dbReference type="GO" id="GO:0007399">
    <property type="term" value="P:nervous system development"/>
    <property type="evidence" value="ECO:0000318"/>
    <property type="project" value="GO_Central"/>
</dbReference>
<dbReference type="InterPro" id="IPR043129">
    <property type="entry name" value="ATPase_NBD"/>
</dbReference>
<evidence type="ECO:0000313" key="2">
    <source>
        <dbReference type="Ensembl" id="ENSLOCP00000020921.1"/>
    </source>
</evidence>
<dbReference type="EMBL" id="AHAT01011927">
    <property type="status" value="NOT_ANNOTATED_CDS"/>
    <property type="molecule type" value="Genomic_DNA"/>
</dbReference>
<dbReference type="GO" id="GO:0016514">
    <property type="term" value="C:SWI/SNF complex"/>
    <property type="evidence" value="ECO:0000318"/>
    <property type="project" value="GO_Central"/>
</dbReference>
<feature type="compositionally biased region" description="Basic and acidic residues" evidence="1">
    <location>
        <begin position="789"/>
        <end position="799"/>
    </location>
</feature>
<dbReference type="InterPro" id="IPR004000">
    <property type="entry name" value="Actin"/>
</dbReference>
<dbReference type="Ensembl" id="ENSLOCT00000020957.1">
    <property type="protein sequence ID" value="ENSLOCP00000020921.1"/>
    <property type="gene ID" value="ENSLOCG00000016925.1"/>
</dbReference>
<accession>W5NJW2</accession>
<dbReference type="SUPFAM" id="SSF53067">
    <property type="entry name" value="Actin-like ATPase domain"/>
    <property type="match status" value="2"/>
</dbReference>
<dbReference type="GeneTree" id="ENSGT00940000166728"/>
<dbReference type="GO" id="GO:0003682">
    <property type="term" value="F:chromatin binding"/>
    <property type="evidence" value="ECO:0000318"/>
    <property type="project" value="GO_Central"/>
</dbReference>
<dbReference type="STRING" id="7918.ENSLOCP00000020921"/>
<dbReference type="InParanoid" id="W5NJW2"/>
<feature type="region of interest" description="Disordered" evidence="1">
    <location>
        <begin position="375"/>
        <end position="410"/>
    </location>
</feature>
<evidence type="ECO:0000256" key="1">
    <source>
        <dbReference type="SAM" id="MobiDB-lite"/>
    </source>
</evidence>
<dbReference type="Proteomes" id="UP000018468">
    <property type="component" value="Linkage group LG1"/>
</dbReference>
<dbReference type="GO" id="GO:0006338">
    <property type="term" value="P:chromatin remodeling"/>
    <property type="evidence" value="ECO:0000318"/>
    <property type="project" value="GO_Central"/>
</dbReference>
<protein>
    <submittedName>
        <fullName evidence="2">Uncharacterized protein</fullName>
    </submittedName>
</protein>
<dbReference type="GO" id="GO:0035267">
    <property type="term" value="C:NuA4 histone acetyltransferase complex"/>
    <property type="evidence" value="ECO:0000318"/>
    <property type="project" value="GO_Central"/>
</dbReference>
<feature type="region of interest" description="Disordered" evidence="1">
    <location>
        <begin position="267"/>
        <end position="286"/>
    </location>
</feature>
<dbReference type="AlphaFoldDB" id="W5NJW2"/>
<dbReference type="EMBL" id="AHAT01011929">
    <property type="status" value="NOT_ANNOTATED_CDS"/>
    <property type="molecule type" value="Genomic_DNA"/>
</dbReference>
<dbReference type="Bgee" id="ENSLOCG00000016925">
    <property type="expression patterns" value="Expressed in ovary and 7 other cell types or tissues"/>
</dbReference>
<feature type="region of interest" description="Disordered" evidence="1">
    <location>
        <begin position="560"/>
        <end position="581"/>
    </location>
</feature>